<gene>
    <name evidence="9" type="ORF">T310_3063</name>
</gene>
<dbReference type="GO" id="GO:0008374">
    <property type="term" value="F:O-acyltransferase activity"/>
    <property type="evidence" value="ECO:0007669"/>
    <property type="project" value="InterPro"/>
</dbReference>
<dbReference type="AlphaFoldDB" id="A0A0F4YX61"/>
<comment type="caution">
    <text evidence="9">The sequence shown here is derived from an EMBL/GenBank/DDBJ whole genome shotgun (WGS) entry which is preliminary data.</text>
</comment>
<name>A0A0F4YX61_RASE3</name>
<protein>
    <recommendedName>
        <fullName evidence="8">Wax synthase domain-containing protein</fullName>
    </recommendedName>
</protein>
<dbReference type="InterPro" id="IPR044851">
    <property type="entry name" value="Wax_synthase"/>
</dbReference>
<dbReference type="Pfam" id="PF13813">
    <property type="entry name" value="MBOAT_2"/>
    <property type="match status" value="1"/>
</dbReference>
<sequence>MAIANYLLPLIPVGFFLLSGVVSFVAINVRQTYRPYLLPVFLLAAGLSFATINYFQWPSGLNSLWGMALTVYVMHQTSILCIEKYVLPSRRTDGAWDWLGAYKTWLNPRLLNTPLEAPGIRKATRPQGKARFAMRCLIKLVLYWAVNEYVINRTIQRITATDSLSIQHFSAPVGESYFRRLLLPASSSSIPAITYQETILHAVFAIHWIWGSYIGIDGAHAILSLLFVIVLRLDTPEEWPPLFGSPLEAYSIRRFWGRFWHRIAYRPHTSCGRWLSRNVLQLRPGSVGEKLFVAFAVFTFSGIAHSLVSWQRGDQCGRLTDIWFFYRNFAAGAVETVVMKLIRGSKTLDGLLRRSVVGKILGYAWVFGFFFWSVPKWEFPKIYCLLQSYDSES</sequence>
<evidence type="ECO:0000256" key="3">
    <source>
        <dbReference type="ARBA" id="ARBA00022679"/>
    </source>
</evidence>
<dbReference type="Proteomes" id="UP000053958">
    <property type="component" value="Unassembled WGS sequence"/>
</dbReference>
<reference evidence="9 10" key="1">
    <citation type="submission" date="2015-04" db="EMBL/GenBank/DDBJ databases">
        <authorList>
            <person name="Heijne W.H."/>
            <person name="Fedorova N.D."/>
            <person name="Nierman W.C."/>
            <person name="Vollebregt A.W."/>
            <person name="Zhao Z."/>
            <person name="Wu L."/>
            <person name="Kumar M."/>
            <person name="Stam H."/>
            <person name="van den Berg M.A."/>
            <person name="Pel H.J."/>
        </authorList>
    </citation>
    <scope>NUCLEOTIDE SEQUENCE [LARGE SCALE GENOMIC DNA]</scope>
    <source>
        <strain evidence="9 10">CBS 393.64</strain>
    </source>
</reference>
<feature type="transmembrane region" description="Helical" evidence="7">
    <location>
        <begin position="354"/>
        <end position="372"/>
    </location>
</feature>
<keyword evidence="3" id="KW-0808">Transferase</keyword>
<dbReference type="OrthoDB" id="4223811at2759"/>
<feature type="transmembrane region" description="Helical" evidence="7">
    <location>
        <begin position="36"/>
        <end position="57"/>
    </location>
</feature>
<evidence type="ECO:0000256" key="6">
    <source>
        <dbReference type="ARBA" id="ARBA00023136"/>
    </source>
</evidence>
<comment type="similarity">
    <text evidence="2">Belongs to the wax synthase family.</text>
</comment>
<feature type="transmembrane region" description="Helical" evidence="7">
    <location>
        <begin position="63"/>
        <end position="82"/>
    </location>
</feature>
<dbReference type="STRING" id="1408163.A0A0F4YX61"/>
<evidence type="ECO:0000313" key="9">
    <source>
        <dbReference type="EMBL" id="KKA22897.1"/>
    </source>
</evidence>
<organism evidence="9 10">
    <name type="scientific">Rasamsonia emersonii (strain ATCC 16479 / CBS 393.64 / IMI 116815)</name>
    <dbReference type="NCBI Taxonomy" id="1408163"/>
    <lineage>
        <taxon>Eukaryota</taxon>
        <taxon>Fungi</taxon>
        <taxon>Dikarya</taxon>
        <taxon>Ascomycota</taxon>
        <taxon>Pezizomycotina</taxon>
        <taxon>Eurotiomycetes</taxon>
        <taxon>Eurotiomycetidae</taxon>
        <taxon>Eurotiales</taxon>
        <taxon>Trichocomaceae</taxon>
        <taxon>Rasamsonia</taxon>
    </lineage>
</organism>
<comment type="subcellular location">
    <subcellularLocation>
        <location evidence="1">Membrane</location>
        <topology evidence="1">Multi-pass membrane protein</topology>
    </subcellularLocation>
</comment>
<evidence type="ECO:0000256" key="7">
    <source>
        <dbReference type="SAM" id="Phobius"/>
    </source>
</evidence>
<dbReference type="GeneID" id="25315413"/>
<feature type="transmembrane region" description="Helical" evidence="7">
    <location>
        <begin position="6"/>
        <end position="29"/>
    </location>
</feature>
<accession>A0A0F4YX61</accession>
<proteinExistence type="inferred from homology"/>
<dbReference type="InterPro" id="IPR032805">
    <property type="entry name" value="Wax_synthase_dom"/>
</dbReference>
<keyword evidence="5 7" id="KW-1133">Transmembrane helix</keyword>
<feature type="domain" description="Wax synthase" evidence="8">
    <location>
        <begin position="239"/>
        <end position="325"/>
    </location>
</feature>
<dbReference type="GO" id="GO:0016020">
    <property type="term" value="C:membrane"/>
    <property type="evidence" value="ECO:0007669"/>
    <property type="project" value="UniProtKB-SubCell"/>
</dbReference>
<evidence type="ECO:0000256" key="1">
    <source>
        <dbReference type="ARBA" id="ARBA00004141"/>
    </source>
</evidence>
<keyword evidence="4 7" id="KW-0812">Transmembrane</keyword>
<evidence type="ECO:0000259" key="8">
    <source>
        <dbReference type="Pfam" id="PF13813"/>
    </source>
</evidence>
<evidence type="ECO:0000313" key="10">
    <source>
        <dbReference type="Proteomes" id="UP000053958"/>
    </source>
</evidence>
<dbReference type="RefSeq" id="XP_013329509.1">
    <property type="nucleotide sequence ID" value="XM_013474055.1"/>
</dbReference>
<dbReference type="GO" id="GO:0006629">
    <property type="term" value="P:lipid metabolic process"/>
    <property type="evidence" value="ECO:0007669"/>
    <property type="project" value="InterPro"/>
</dbReference>
<evidence type="ECO:0000256" key="5">
    <source>
        <dbReference type="ARBA" id="ARBA00022989"/>
    </source>
</evidence>
<evidence type="ECO:0000256" key="4">
    <source>
        <dbReference type="ARBA" id="ARBA00022692"/>
    </source>
</evidence>
<dbReference type="PANTHER" id="PTHR31595:SF27">
    <property type="entry name" value="WAX SYNTHASE DOMAIN-CONTAINING PROTEIN-RELATED"/>
    <property type="match status" value="1"/>
</dbReference>
<dbReference type="PANTHER" id="PTHR31595">
    <property type="entry name" value="LONG-CHAIN-ALCOHOL O-FATTY-ACYLTRANSFERASE 3-RELATED"/>
    <property type="match status" value="1"/>
</dbReference>
<keyword evidence="10" id="KW-1185">Reference proteome</keyword>
<feature type="transmembrane region" description="Helical" evidence="7">
    <location>
        <begin position="291"/>
        <end position="310"/>
    </location>
</feature>
<evidence type="ECO:0000256" key="2">
    <source>
        <dbReference type="ARBA" id="ARBA00007282"/>
    </source>
</evidence>
<keyword evidence="6 7" id="KW-0472">Membrane</keyword>
<dbReference type="EMBL" id="LASV01000119">
    <property type="protein sequence ID" value="KKA22897.1"/>
    <property type="molecule type" value="Genomic_DNA"/>
</dbReference>